<dbReference type="Pfam" id="PF00246">
    <property type="entry name" value="Peptidase_M14"/>
    <property type="match status" value="1"/>
</dbReference>
<evidence type="ECO:0000313" key="5">
    <source>
        <dbReference type="Proteomes" id="UP000634919"/>
    </source>
</evidence>
<name>A0ABR8S5W9_9BURK</name>
<evidence type="ECO:0000256" key="2">
    <source>
        <dbReference type="SAM" id="MobiDB-lite"/>
    </source>
</evidence>
<protein>
    <submittedName>
        <fullName evidence="4">Peptidase M14</fullName>
    </submittedName>
</protein>
<feature type="region of interest" description="Disordered" evidence="2">
    <location>
        <begin position="46"/>
        <end position="71"/>
    </location>
</feature>
<comment type="caution">
    <text evidence="1">Lacks conserved residue(s) required for the propagation of feature annotation.</text>
</comment>
<evidence type="ECO:0000313" key="4">
    <source>
        <dbReference type="EMBL" id="MBD7958861.1"/>
    </source>
</evidence>
<reference evidence="4 5" key="1">
    <citation type="submission" date="2020-08" db="EMBL/GenBank/DDBJ databases">
        <title>A Genomic Blueprint of the Chicken Gut Microbiome.</title>
        <authorList>
            <person name="Gilroy R."/>
            <person name="Ravi A."/>
            <person name="Getino M."/>
            <person name="Pursley I."/>
            <person name="Horton D.L."/>
            <person name="Alikhan N.-F."/>
            <person name="Baker D."/>
            <person name="Gharbi K."/>
            <person name="Hall N."/>
            <person name="Watson M."/>
            <person name="Adriaenssens E.M."/>
            <person name="Foster-Nyarko E."/>
            <person name="Jarju S."/>
            <person name="Secka A."/>
            <person name="Antonio M."/>
            <person name="Oren A."/>
            <person name="Chaudhuri R."/>
            <person name="La Ragione R.M."/>
            <person name="Hildebrand F."/>
            <person name="Pallen M.J."/>
        </authorList>
    </citation>
    <scope>NUCLEOTIDE SEQUENCE [LARGE SCALE GENOMIC DNA]</scope>
    <source>
        <strain evidence="4 5">Sa2CVA6</strain>
    </source>
</reference>
<feature type="domain" description="Peptidase M14" evidence="3">
    <location>
        <begin position="111"/>
        <end position="363"/>
    </location>
</feature>
<evidence type="ECO:0000256" key="1">
    <source>
        <dbReference type="PROSITE-ProRule" id="PRU01379"/>
    </source>
</evidence>
<dbReference type="InterPro" id="IPR000834">
    <property type="entry name" value="Peptidase_M14"/>
</dbReference>
<feature type="compositionally biased region" description="Low complexity" evidence="2">
    <location>
        <begin position="48"/>
        <end position="71"/>
    </location>
</feature>
<dbReference type="SUPFAM" id="SSF53187">
    <property type="entry name" value="Zn-dependent exopeptidases"/>
    <property type="match status" value="1"/>
</dbReference>
<dbReference type="Proteomes" id="UP000634919">
    <property type="component" value="Unassembled WGS sequence"/>
</dbReference>
<dbReference type="RefSeq" id="WP_191721296.1">
    <property type="nucleotide sequence ID" value="NZ_JACSQK010000001.1"/>
</dbReference>
<proteinExistence type="inferred from homology"/>
<accession>A0ABR8S5W9</accession>
<dbReference type="Gene3D" id="3.40.630.10">
    <property type="entry name" value="Zn peptidases"/>
    <property type="match status" value="1"/>
</dbReference>
<dbReference type="EMBL" id="JACSQK010000001">
    <property type="protein sequence ID" value="MBD7958861.1"/>
    <property type="molecule type" value="Genomic_DNA"/>
</dbReference>
<sequence length="580" mass="61911">MTKPNAPVFAPYLERPGHNMATHASRWLMIGSALALAACSSTPLPEWPATTSTTTRAQPSSSAPTAPLPASVTPVASNTRLEVPYSGAIAALFPEPSERYSTPGLSEGRRSFTTNSELAEVLRNLSQQTPEESPRLGLLNNGNAQSGTPIHALIATQAKAITPLALDESNRPSVMIVAGQQGTDAAATEALLVLSKELGAGGLLTPLLDKINIIFVPRANPDGFDKGTAATSDGTDLRFDHLQLKTPEARFLAKLVRDYRPSVLLDASEFDAIEPTLQRFAAVRANDMGLQYAVTPNAHEFVTKAAREWMHQPASSALSQAGMRVDWAFEATGNSAENGFAMGTLEPTTLTNAASLKNVVSMKASSRGSDLKRTHLQRRVHSQVQTMLAVLQSAAQRAGDLRQVNTYVTRDVASHACRSTLAVQAQPSHGQREITLVDAASAQLVQKNVAWTSSLSISNPRTRSNACGYWLSANAVQATERLGMMGVNVLRVAELSSIQTETYQVTPGASASETAVHLVRHSLEAAPGSYYVSMNQPLAFLAAAALEPDTPYSFYSTGVLGDIKEVARVTALPNIVFEEE</sequence>
<evidence type="ECO:0000259" key="3">
    <source>
        <dbReference type="PROSITE" id="PS52035"/>
    </source>
</evidence>
<comment type="similarity">
    <text evidence="1">Belongs to the peptidase M14 family.</text>
</comment>
<keyword evidence="5" id="KW-1185">Reference proteome</keyword>
<gene>
    <name evidence="4" type="ORF">H9646_00025</name>
</gene>
<comment type="caution">
    <text evidence="4">The sequence shown here is derived from an EMBL/GenBank/DDBJ whole genome shotgun (WGS) entry which is preliminary data.</text>
</comment>
<organism evidence="4 5">
    <name type="scientific">Comamonas avium</name>
    <dbReference type="NCBI Taxonomy" id="2762231"/>
    <lineage>
        <taxon>Bacteria</taxon>
        <taxon>Pseudomonadati</taxon>
        <taxon>Pseudomonadota</taxon>
        <taxon>Betaproteobacteria</taxon>
        <taxon>Burkholderiales</taxon>
        <taxon>Comamonadaceae</taxon>
        <taxon>Comamonas</taxon>
    </lineage>
</organism>
<dbReference type="PROSITE" id="PS52035">
    <property type="entry name" value="PEPTIDASE_M14"/>
    <property type="match status" value="1"/>
</dbReference>